<evidence type="ECO:0000256" key="3">
    <source>
        <dbReference type="ARBA" id="ARBA00022692"/>
    </source>
</evidence>
<accession>A0A5R9GAA5</accession>
<feature type="transmembrane region" description="Helical" evidence="6">
    <location>
        <begin position="107"/>
        <end position="126"/>
    </location>
</feature>
<comment type="subcellular location">
    <subcellularLocation>
        <location evidence="6">Cell membrane</location>
        <topology evidence="6">Multi-pass membrane protein</topology>
    </subcellularLocation>
    <subcellularLocation>
        <location evidence="1">Membrane</location>
        <topology evidence="1">Multi-pass membrane protein</topology>
    </subcellularLocation>
</comment>
<feature type="transmembrane region" description="Helical" evidence="6">
    <location>
        <begin position="7"/>
        <end position="35"/>
    </location>
</feature>
<dbReference type="PANTHER" id="PTHR43701:SF2">
    <property type="entry name" value="MEMBRANE TRANSPORTER PROTEIN YJNA-RELATED"/>
    <property type="match status" value="1"/>
</dbReference>
<keyword evidence="6" id="KW-1003">Cell membrane</keyword>
<dbReference type="OrthoDB" id="9780109at2"/>
<feature type="transmembrane region" description="Helical" evidence="6">
    <location>
        <begin position="248"/>
        <end position="272"/>
    </location>
</feature>
<reference evidence="7 8" key="1">
    <citation type="submission" date="2019-05" db="EMBL/GenBank/DDBJ databases">
        <authorList>
            <person name="Narsing Rao M.P."/>
            <person name="Li W.J."/>
        </authorList>
    </citation>
    <scope>NUCLEOTIDE SEQUENCE [LARGE SCALE GENOMIC DNA]</scope>
    <source>
        <strain evidence="7 8">SYSU_K30003</strain>
    </source>
</reference>
<feature type="transmembrane region" description="Helical" evidence="6">
    <location>
        <begin position="153"/>
        <end position="172"/>
    </location>
</feature>
<evidence type="ECO:0000256" key="6">
    <source>
        <dbReference type="RuleBase" id="RU363041"/>
    </source>
</evidence>
<evidence type="ECO:0000256" key="4">
    <source>
        <dbReference type="ARBA" id="ARBA00022989"/>
    </source>
</evidence>
<organism evidence="7 8">
    <name type="scientific">Paenibacillus antri</name>
    <dbReference type="NCBI Taxonomy" id="2582848"/>
    <lineage>
        <taxon>Bacteria</taxon>
        <taxon>Bacillati</taxon>
        <taxon>Bacillota</taxon>
        <taxon>Bacilli</taxon>
        <taxon>Bacillales</taxon>
        <taxon>Paenibacillaceae</taxon>
        <taxon>Paenibacillus</taxon>
    </lineage>
</organism>
<keyword evidence="5 6" id="KW-0472">Membrane</keyword>
<evidence type="ECO:0000313" key="8">
    <source>
        <dbReference type="Proteomes" id="UP000309676"/>
    </source>
</evidence>
<gene>
    <name evidence="7" type="ORF">FE782_21760</name>
</gene>
<dbReference type="Pfam" id="PF01925">
    <property type="entry name" value="TauE"/>
    <property type="match status" value="1"/>
</dbReference>
<dbReference type="PANTHER" id="PTHR43701">
    <property type="entry name" value="MEMBRANE TRANSPORTER PROTEIN MJ0441-RELATED"/>
    <property type="match status" value="1"/>
</dbReference>
<dbReference type="InterPro" id="IPR051598">
    <property type="entry name" value="TSUP/Inactive_protease-like"/>
</dbReference>
<dbReference type="AlphaFoldDB" id="A0A5R9GAA5"/>
<keyword evidence="4 6" id="KW-1133">Transmembrane helix</keyword>
<keyword evidence="8" id="KW-1185">Reference proteome</keyword>
<evidence type="ECO:0000313" key="7">
    <source>
        <dbReference type="EMBL" id="TLS50308.1"/>
    </source>
</evidence>
<evidence type="ECO:0000256" key="5">
    <source>
        <dbReference type="ARBA" id="ARBA00023136"/>
    </source>
</evidence>
<evidence type="ECO:0000256" key="1">
    <source>
        <dbReference type="ARBA" id="ARBA00004141"/>
    </source>
</evidence>
<evidence type="ECO:0000256" key="2">
    <source>
        <dbReference type="ARBA" id="ARBA00009142"/>
    </source>
</evidence>
<comment type="caution">
    <text evidence="7">The sequence shown here is derived from an EMBL/GenBank/DDBJ whole genome shotgun (WGS) entry which is preliminary data.</text>
</comment>
<feature type="transmembrane region" description="Helical" evidence="6">
    <location>
        <begin position="218"/>
        <end position="236"/>
    </location>
</feature>
<sequence length="274" mass="28891">MTILLLLSIGILASTFGSIVGLGGGIIIIPALLYLDPVLLHRGISTASAVGTSMVVLVFTALSSTLAFHKQKKVDVRSGLLFFASSGPAALLGASFTGLIAPGPFQIGFGCFILFVSALLLLKSRLKPLPISWKYRRSYTDAAGITHHYGYNLSLALPVGFSVGFVSGLFGIGGGSLFVPLMILLFAFPAHLATATSMFVIFLSSITGSLGHTLYGEIDWFSALFLAPGAWIGGRWGAAIANRLSGNALLWVMRVAMVLLGLRMIWSGVLLVEV</sequence>
<dbReference type="InterPro" id="IPR002781">
    <property type="entry name" value="TM_pro_TauE-like"/>
</dbReference>
<name>A0A5R9GAA5_9BACL</name>
<feature type="transmembrane region" description="Helical" evidence="6">
    <location>
        <begin position="47"/>
        <end position="68"/>
    </location>
</feature>
<dbReference type="Proteomes" id="UP000309676">
    <property type="component" value="Unassembled WGS sequence"/>
</dbReference>
<feature type="transmembrane region" description="Helical" evidence="6">
    <location>
        <begin position="80"/>
        <end position="101"/>
    </location>
</feature>
<proteinExistence type="inferred from homology"/>
<dbReference type="EMBL" id="VCIW01000016">
    <property type="protein sequence ID" value="TLS50308.1"/>
    <property type="molecule type" value="Genomic_DNA"/>
</dbReference>
<protein>
    <recommendedName>
        <fullName evidence="6">Probable membrane transporter protein</fullName>
    </recommendedName>
</protein>
<keyword evidence="3 6" id="KW-0812">Transmembrane</keyword>
<feature type="transmembrane region" description="Helical" evidence="6">
    <location>
        <begin position="178"/>
        <end position="206"/>
    </location>
</feature>
<comment type="similarity">
    <text evidence="2 6">Belongs to the 4-toluene sulfonate uptake permease (TSUP) (TC 2.A.102) family.</text>
</comment>
<dbReference type="GO" id="GO:0005886">
    <property type="term" value="C:plasma membrane"/>
    <property type="evidence" value="ECO:0007669"/>
    <property type="project" value="UniProtKB-SubCell"/>
</dbReference>